<evidence type="ECO:0000256" key="9">
    <source>
        <dbReference type="ARBA" id="ARBA00083888"/>
    </source>
</evidence>
<dbReference type="AlphaFoldDB" id="A0A6P7SI61"/>
<dbReference type="InterPro" id="IPR001841">
    <property type="entry name" value="Znf_RING"/>
</dbReference>
<dbReference type="InterPro" id="IPR015877">
    <property type="entry name" value="MAT1_centre"/>
</dbReference>
<dbReference type="GO" id="GO:0006357">
    <property type="term" value="P:regulation of transcription by RNA polymerase II"/>
    <property type="evidence" value="ECO:0007669"/>
    <property type="project" value="TreeGrafter"/>
</dbReference>
<evidence type="ECO:0000256" key="7">
    <source>
        <dbReference type="ARBA" id="ARBA00077380"/>
    </source>
</evidence>
<dbReference type="Proteomes" id="UP000515154">
    <property type="component" value="Linkage group LG6"/>
</dbReference>
<dbReference type="GO" id="GO:0005675">
    <property type="term" value="C:transcription factor TFIIH holo complex"/>
    <property type="evidence" value="ECO:0007669"/>
    <property type="project" value="InterPro"/>
</dbReference>
<dbReference type="Pfam" id="PF17121">
    <property type="entry name" value="zf-C3HC4_5"/>
    <property type="match status" value="1"/>
</dbReference>
<evidence type="ECO:0000256" key="8">
    <source>
        <dbReference type="ARBA" id="ARBA00077720"/>
    </source>
</evidence>
<evidence type="ECO:0000313" key="13">
    <source>
        <dbReference type="RefSeq" id="XP_029637880.1"/>
    </source>
</evidence>
<keyword evidence="13" id="KW-0808">Transferase</keyword>
<dbReference type="InterPro" id="IPR057657">
    <property type="entry name" value="MAT1_CAK-anch"/>
</dbReference>
<dbReference type="Pfam" id="PF06391">
    <property type="entry name" value="MAT1"/>
    <property type="match status" value="1"/>
</dbReference>
<dbReference type="GO" id="GO:0006289">
    <property type="term" value="P:nucleotide-excision repair"/>
    <property type="evidence" value="ECO:0007669"/>
    <property type="project" value="InterPro"/>
</dbReference>
<evidence type="ECO:0000256" key="3">
    <source>
        <dbReference type="ARBA" id="ARBA00022771"/>
    </source>
</evidence>
<dbReference type="Gene3D" id="3.30.40.10">
    <property type="entry name" value="Zinc/RING finger domain, C3HC4 (zinc finger)"/>
    <property type="match status" value="1"/>
</dbReference>
<evidence type="ECO:0000256" key="2">
    <source>
        <dbReference type="ARBA" id="ARBA00022723"/>
    </source>
</evidence>
<dbReference type="SMART" id="SM00184">
    <property type="entry name" value="RING"/>
    <property type="match status" value="1"/>
</dbReference>
<dbReference type="PROSITE" id="PS00518">
    <property type="entry name" value="ZF_RING_1"/>
    <property type="match status" value="1"/>
</dbReference>
<dbReference type="Pfam" id="PF25811">
    <property type="entry name" value="CAK-anch_MAT1"/>
    <property type="match status" value="1"/>
</dbReference>
<proteinExistence type="predicted"/>
<dbReference type="InterPro" id="IPR017907">
    <property type="entry name" value="Znf_RING_CS"/>
</dbReference>
<evidence type="ECO:0000256" key="4">
    <source>
        <dbReference type="ARBA" id="ARBA00022833"/>
    </source>
</evidence>
<gene>
    <name evidence="13" type="primary">LOC115213098</name>
</gene>
<dbReference type="CDD" id="cd16517">
    <property type="entry name" value="RING-HC_MAT1"/>
    <property type="match status" value="1"/>
</dbReference>
<name>A0A6P7SI61_9MOLL</name>
<dbReference type="InterPro" id="IPR004575">
    <property type="entry name" value="MAT1/Tfb3"/>
</dbReference>
<dbReference type="PANTHER" id="PTHR12683:SF13">
    <property type="entry name" value="CDK-ACTIVATING KINASE ASSEMBLY FACTOR MAT1"/>
    <property type="match status" value="1"/>
</dbReference>
<keyword evidence="4" id="KW-0862">Zinc</keyword>
<evidence type="ECO:0000256" key="6">
    <source>
        <dbReference type="ARBA" id="ARBA00074719"/>
    </source>
</evidence>
<dbReference type="GO" id="GO:0016301">
    <property type="term" value="F:kinase activity"/>
    <property type="evidence" value="ECO:0007669"/>
    <property type="project" value="UniProtKB-KW"/>
</dbReference>
<keyword evidence="13" id="KW-0418">Kinase</keyword>
<keyword evidence="12" id="KW-1185">Reference proteome</keyword>
<dbReference type="InterPro" id="IPR013083">
    <property type="entry name" value="Znf_RING/FYVE/PHD"/>
</dbReference>
<dbReference type="PROSITE" id="PS50089">
    <property type="entry name" value="ZF_RING_2"/>
    <property type="match status" value="1"/>
</dbReference>
<evidence type="ECO:0000256" key="5">
    <source>
        <dbReference type="ARBA" id="ARBA00023242"/>
    </source>
</evidence>
<evidence type="ECO:0000256" key="1">
    <source>
        <dbReference type="ARBA" id="ARBA00004123"/>
    </source>
</evidence>
<keyword evidence="2" id="KW-0479">Metal-binding</keyword>
<sequence length="304" mass="35012">MDEQGCPRCKTTKYRNPSLKLLVNVCGHSLCENCVDLLFIRGSGACPECNTALRRNNFRVQLFEDSTIEKEVDIRKKILKDFNQRESDFSSLNEYNDYLEMVETLIYNMSNNIDIETTKRRIENYRKDNKEQIMKNRSKVSQDEEYLDMLLDEEIQNTEKRLKETFETEQKEKQLKRKNKELLLDELMSSDLPAQFIMASHKDLIEPTSGVPKAATTQFSTGIKIGHHQDKYLPIPATESAPLYQYTPLLITMLGPKVPTGQELQLHGYLKNIRSATAMELAGGFHDTVGCKRALEDAFCGLYF</sequence>
<feature type="domain" description="RING-type" evidence="11">
    <location>
        <begin position="6"/>
        <end position="50"/>
    </location>
</feature>
<accession>A0A6P7SI61</accession>
<evidence type="ECO:0000259" key="11">
    <source>
        <dbReference type="PROSITE" id="PS50089"/>
    </source>
</evidence>
<keyword evidence="3 10" id="KW-0863">Zinc-finger</keyword>
<evidence type="ECO:0000313" key="12">
    <source>
        <dbReference type="Proteomes" id="UP000515154"/>
    </source>
</evidence>
<dbReference type="RefSeq" id="XP_029637880.1">
    <property type="nucleotide sequence ID" value="XM_029782020.2"/>
</dbReference>
<keyword evidence="5" id="KW-0539">Nucleus</keyword>
<dbReference type="PANTHER" id="PTHR12683">
    <property type="entry name" value="CDK-ACTIVATING KINASE ASSEMBLY FACTOR MAT1"/>
    <property type="match status" value="1"/>
</dbReference>
<dbReference type="GO" id="GO:0061575">
    <property type="term" value="F:cyclin-dependent protein serine/threonine kinase activator activity"/>
    <property type="evidence" value="ECO:0007669"/>
    <property type="project" value="InterPro"/>
</dbReference>
<comment type="subcellular location">
    <subcellularLocation>
        <location evidence="1">Nucleus</location>
    </subcellularLocation>
</comment>
<dbReference type="SUPFAM" id="SSF57850">
    <property type="entry name" value="RING/U-box"/>
    <property type="match status" value="1"/>
</dbReference>
<dbReference type="FunFam" id="3.30.40.10:FF:000037">
    <property type="entry name" value="Cdk-activating kinase assembly factor MAT1, centre"/>
    <property type="match status" value="1"/>
</dbReference>
<evidence type="ECO:0000256" key="10">
    <source>
        <dbReference type="PROSITE-ProRule" id="PRU00175"/>
    </source>
</evidence>
<dbReference type="GO" id="GO:0008270">
    <property type="term" value="F:zinc ion binding"/>
    <property type="evidence" value="ECO:0007669"/>
    <property type="project" value="UniProtKB-KW"/>
</dbReference>
<dbReference type="NCBIfam" id="TIGR00570">
    <property type="entry name" value="cdk7"/>
    <property type="match status" value="1"/>
</dbReference>
<dbReference type="KEGG" id="osn:115213098"/>
<reference evidence="13" key="1">
    <citation type="submission" date="2025-08" db="UniProtKB">
        <authorList>
            <consortium name="RefSeq"/>
        </authorList>
    </citation>
    <scope>IDENTIFICATION</scope>
</reference>
<protein>
    <recommendedName>
        <fullName evidence="6">CDK-activating kinase assembly factor MAT1</fullName>
    </recommendedName>
    <alternativeName>
        <fullName evidence="9">CDK7/cyclin-H assembly factor</fullName>
    </alternativeName>
    <alternativeName>
        <fullName evidence="7">Menage a trois</fullName>
    </alternativeName>
    <alternativeName>
        <fullName evidence="8">RING finger protein MAT1</fullName>
    </alternativeName>
</protein>
<organism evidence="12 13">
    <name type="scientific">Octopus sinensis</name>
    <name type="common">East Asian common octopus</name>
    <dbReference type="NCBI Taxonomy" id="2607531"/>
    <lineage>
        <taxon>Eukaryota</taxon>
        <taxon>Metazoa</taxon>
        <taxon>Spiralia</taxon>
        <taxon>Lophotrochozoa</taxon>
        <taxon>Mollusca</taxon>
        <taxon>Cephalopoda</taxon>
        <taxon>Coleoidea</taxon>
        <taxon>Octopodiformes</taxon>
        <taxon>Octopoda</taxon>
        <taxon>Incirrata</taxon>
        <taxon>Octopodidae</taxon>
        <taxon>Octopus</taxon>
    </lineage>
</organism>